<dbReference type="Pfam" id="PF17914">
    <property type="entry name" value="HopA1"/>
    <property type="match status" value="1"/>
</dbReference>
<dbReference type="EMBL" id="BMVO01000013">
    <property type="protein sequence ID" value="GHB13223.1"/>
    <property type="molecule type" value="Genomic_DNA"/>
</dbReference>
<reference evidence="2" key="1">
    <citation type="journal article" date="2019" name="Int. J. Syst. Evol. Microbiol.">
        <title>The Global Catalogue of Microorganisms (GCM) 10K type strain sequencing project: providing services to taxonomists for standard genome sequencing and annotation.</title>
        <authorList>
            <consortium name="The Broad Institute Genomics Platform"/>
            <consortium name="The Broad Institute Genome Sequencing Center for Infectious Disease"/>
            <person name="Wu L."/>
            <person name="Ma J."/>
        </authorList>
    </citation>
    <scope>NUCLEOTIDE SEQUENCE [LARGE SCALE GENOMIC DNA]</scope>
    <source>
        <strain evidence="2">JCM 4737</strain>
    </source>
</reference>
<name>A0ABQ3DWW5_9ACTN</name>
<keyword evidence="2" id="KW-1185">Reference proteome</keyword>
<dbReference type="RefSeq" id="WP_138897977.1">
    <property type="nucleotide sequence ID" value="NZ_BMVO01000013.1"/>
</dbReference>
<protein>
    <submittedName>
        <fullName evidence="1">Uncharacterized protein</fullName>
    </submittedName>
</protein>
<organism evidence="1 2">
    <name type="scientific">Streptomyces chryseus</name>
    <dbReference type="NCBI Taxonomy" id="68186"/>
    <lineage>
        <taxon>Bacteria</taxon>
        <taxon>Bacillati</taxon>
        <taxon>Actinomycetota</taxon>
        <taxon>Actinomycetes</taxon>
        <taxon>Kitasatosporales</taxon>
        <taxon>Streptomycetaceae</taxon>
        <taxon>Streptomyces</taxon>
    </lineage>
</organism>
<proteinExistence type="predicted"/>
<comment type="caution">
    <text evidence="1">The sequence shown here is derived from an EMBL/GenBank/DDBJ whole genome shotgun (WGS) entry which is preliminary data.</text>
</comment>
<dbReference type="InterPro" id="IPR040871">
    <property type="entry name" value="HopA1"/>
</dbReference>
<sequence>MTAAVISRILNTPDVLDDLAAREEAEARGEIYRRFHLAGTVPADAGQGDDATLLATARARLADRYRSSTGWTYDAALGDGRWVLRRDDGLTVTAAFGDIEGVDAGRVTLRLPGLEPGVMNGWLWFHGRNRPGDDEDLTLRIYLSLPGQERGRWWSTLVAHLDALDHVFSSKIIRRAGERGRPDGVVLYCRPHDLPGLLTETARVLPAAELGAHTAGFAVAVSEGVSVAVPQEGEDPQASMGMRRAEMIVKALADGRRGEEAVAEVARVLELQDAQVACLLRDAGI</sequence>
<accession>A0ABQ3DWW5</accession>
<evidence type="ECO:0000313" key="2">
    <source>
        <dbReference type="Proteomes" id="UP000599437"/>
    </source>
</evidence>
<evidence type="ECO:0000313" key="1">
    <source>
        <dbReference type="EMBL" id="GHB13223.1"/>
    </source>
</evidence>
<gene>
    <name evidence="1" type="ORF">GCM10010346_40940</name>
</gene>
<dbReference type="Proteomes" id="UP000599437">
    <property type="component" value="Unassembled WGS sequence"/>
</dbReference>